<keyword evidence="1" id="KW-0732">Signal</keyword>
<evidence type="ECO:0000256" key="1">
    <source>
        <dbReference type="SAM" id="SignalP"/>
    </source>
</evidence>
<keyword evidence="4" id="KW-1185">Reference proteome</keyword>
<sequence length="373" mass="40368">MKTFLLLCLMLLTIQAARASHLLGGYIQAKPVAGSAQTYQITVALYLDEVRGQAASSQTTSLSICFGDGTSGIANRQSQVLVLSKTVSVSVYQMTHTYYGPGTYVLTTSLPSRSLTQNITDATNQVFSLSSTISTNTTVQNQTPTPGFPEAGFHVNLNQKATLALKATDAEGDSLVYGLAKPLTSTYKDLCIRQTIPTYKFPNDVAQQGTFKLNNRTGDLVWDVPTREGLYSLAITVDEYRNGILISQTLQEIPLFVEDRPGTPGPIPPYEPAIEGTTGVITAISTYADADVAFTAFPNPVNDRLQVVIQTSNPTTATVQLINVNGRKLHESALKKLARQHDHVIDMDGLAPGVYLLRANVGERSLVQKIVKQ</sequence>
<dbReference type="NCBIfam" id="TIGR04183">
    <property type="entry name" value="Por_Secre_tail"/>
    <property type="match status" value="1"/>
</dbReference>
<reference evidence="3 4" key="1">
    <citation type="submission" date="2016-10" db="EMBL/GenBank/DDBJ databases">
        <authorList>
            <person name="de Groot N.N."/>
        </authorList>
    </citation>
    <scope>NUCLEOTIDE SEQUENCE [LARGE SCALE GENOMIC DNA]</scope>
    <source>
        <strain evidence="3 4">DSM 26130</strain>
    </source>
</reference>
<feature type="domain" description="Secretion system C-terminal sorting" evidence="2">
    <location>
        <begin position="297"/>
        <end position="371"/>
    </location>
</feature>
<gene>
    <name evidence="3" type="ORF">SAMN05216167_104240</name>
</gene>
<dbReference type="STRING" id="662367.SAMN05216167_104240"/>
<evidence type="ECO:0000313" key="3">
    <source>
        <dbReference type="EMBL" id="SFD29191.1"/>
    </source>
</evidence>
<dbReference type="Proteomes" id="UP000198598">
    <property type="component" value="Unassembled WGS sequence"/>
</dbReference>
<feature type="chain" id="PRO_5011732960" evidence="1">
    <location>
        <begin position="20"/>
        <end position="373"/>
    </location>
</feature>
<feature type="signal peptide" evidence="1">
    <location>
        <begin position="1"/>
        <end position="19"/>
    </location>
</feature>
<dbReference type="EMBL" id="FOLQ01000004">
    <property type="protein sequence ID" value="SFD29191.1"/>
    <property type="molecule type" value="Genomic_DNA"/>
</dbReference>
<proteinExistence type="predicted"/>
<evidence type="ECO:0000259" key="2">
    <source>
        <dbReference type="Pfam" id="PF18962"/>
    </source>
</evidence>
<evidence type="ECO:0000313" key="4">
    <source>
        <dbReference type="Proteomes" id="UP000198598"/>
    </source>
</evidence>
<organism evidence="3 4">
    <name type="scientific">Spirosoma endophyticum</name>
    <dbReference type="NCBI Taxonomy" id="662367"/>
    <lineage>
        <taxon>Bacteria</taxon>
        <taxon>Pseudomonadati</taxon>
        <taxon>Bacteroidota</taxon>
        <taxon>Cytophagia</taxon>
        <taxon>Cytophagales</taxon>
        <taxon>Cytophagaceae</taxon>
        <taxon>Spirosoma</taxon>
    </lineage>
</organism>
<name>A0A1I1R494_9BACT</name>
<dbReference type="InterPro" id="IPR026444">
    <property type="entry name" value="Secre_tail"/>
</dbReference>
<dbReference type="AlphaFoldDB" id="A0A1I1R494"/>
<dbReference type="OrthoDB" id="1123245at2"/>
<protein>
    <submittedName>
        <fullName evidence="3">Por secretion system C-terminal sorting domain-containing protein</fullName>
    </submittedName>
</protein>
<dbReference type="Pfam" id="PF18962">
    <property type="entry name" value="Por_Secre_tail"/>
    <property type="match status" value="1"/>
</dbReference>
<accession>A0A1I1R494</accession>
<dbReference type="RefSeq" id="WP_093826734.1">
    <property type="nucleotide sequence ID" value="NZ_FOLQ01000004.1"/>
</dbReference>